<sequence length="123" mass="13201">MAGSAPTLLIVDDHAPFRGFARSVLSADGFDVRGESEDGESAIRAVEELRPDLVLLDVQLPDMDGFEVARRLHDLDDAPDVILTSSRDAADYGSRLTEAHVLGFVPKHELSGSALEALTTKAN</sequence>
<evidence type="ECO:0000313" key="4">
    <source>
        <dbReference type="EMBL" id="TXL57677.1"/>
    </source>
</evidence>
<dbReference type="AlphaFoldDB" id="A0A5C8NDG7"/>
<accession>A0A5C8NDG7</accession>
<feature type="modified residue" description="4-aspartylphosphate" evidence="2">
    <location>
        <position position="57"/>
    </location>
</feature>
<keyword evidence="1 2" id="KW-0597">Phosphoprotein</keyword>
<organism evidence="4 5">
    <name type="scientific">Aeromicrobium terrae</name>
    <dbReference type="NCBI Taxonomy" id="2498846"/>
    <lineage>
        <taxon>Bacteria</taxon>
        <taxon>Bacillati</taxon>
        <taxon>Actinomycetota</taxon>
        <taxon>Actinomycetes</taxon>
        <taxon>Propionibacteriales</taxon>
        <taxon>Nocardioidaceae</taxon>
        <taxon>Aeromicrobium</taxon>
    </lineage>
</organism>
<dbReference type="Gene3D" id="3.40.50.2300">
    <property type="match status" value="1"/>
</dbReference>
<dbReference type="SUPFAM" id="SSF52172">
    <property type="entry name" value="CheY-like"/>
    <property type="match status" value="1"/>
</dbReference>
<comment type="caution">
    <text evidence="4">The sequence shown here is derived from an EMBL/GenBank/DDBJ whole genome shotgun (WGS) entry which is preliminary data.</text>
</comment>
<evidence type="ECO:0000313" key="5">
    <source>
        <dbReference type="Proteomes" id="UP000321571"/>
    </source>
</evidence>
<keyword evidence="5" id="KW-1185">Reference proteome</keyword>
<dbReference type="GO" id="GO:0000160">
    <property type="term" value="P:phosphorelay signal transduction system"/>
    <property type="evidence" value="ECO:0007669"/>
    <property type="project" value="InterPro"/>
</dbReference>
<name>A0A5C8NDG7_9ACTN</name>
<gene>
    <name evidence="4" type="ORF">FHP06_12895</name>
</gene>
<dbReference type="CDD" id="cd17535">
    <property type="entry name" value="REC_NarL-like"/>
    <property type="match status" value="1"/>
</dbReference>
<dbReference type="OrthoDB" id="7352332at2"/>
<feature type="domain" description="Response regulatory" evidence="3">
    <location>
        <begin position="7"/>
        <end position="122"/>
    </location>
</feature>
<dbReference type="PANTHER" id="PTHR44591:SF3">
    <property type="entry name" value="RESPONSE REGULATORY DOMAIN-CONTAINING PROTEIN"/>
    <property type="match status" value="1"/>
</dbReference>
<dbReference type="SMART" id="SM00448">
    <property type="entry name" value="REC"/>
    <property type="match status" value="1"/>
</dbReference>
<dbReference type="Proteomes" id="UP000321571">
    <property type="component" value="Unassembled WGS sequence"/>
</dbReference>
<dbReference type="InterPro" id="IPR001789">
    <property type="entry name" value="Sig_transdc_resp-reg_receiver"/>
</dbReference>
<evidence type="ECO:0000256" key="2">
    <source>
        <dbReference type="PROSITE-ProRule" id="PRU00169"/>
    </source>
</evidence>
<dbReference type="RefSeq" id="WP_147687202.1">
    <property type="nucleotide sequence ID" value="NZ_VDUX01000006.1"/>
</dbReference>
<evidence type="ECO:0000259" key="3">
    <source>
        <dbReference type="PROSITE" id="PS50110"/>
    </source>
</evidence>
<dbReference type="EMBL" id="VDUX01000006">
    <property type="protein sequence ID" value="TXL57677.1"/>
    <property type="molecule type" value="Genomic_DNA"/>
</dbReference>
<dbReference type="Pfam" id="PF00072">
    <property type="entry name" value="Response_reg"/>
    <property type="match status" value="1"/>
</dbReference>
<reference evidence="4 5" key="1">
    <citation type="submission" date="2019-06" db="EMBL/GenBank/DDBJ databases">
        <title>Aeromicrobium sp. nov., isolated from a maize field.</title>
        <authorList>
            <person name="Lin S.-Y."/>
            <person name="Tsai C.-F."/>
            <person name="Young C.-C."/>
        </authorList>
    </citation>
    <scope>NUCLEOTIDE SEQUENCE [LARGE SCALE GENOMIC DNA]</scope>
    <source>
        <strain evidence="4 5">CC-CFT486</strain>
    </source>
</reference>
<proteinExistence type="predicted"/>
<dbReference type="InterPro" id="IPR011006">
    <property type="entry name" value="CheY-like_superfamily"/>
</dbReference>
<protein>
    <submittedName>
        <fullName evidence="4">Response regulator</fullName>
    </submittedName>
</protein>
<dbReference type="PROSITE" id="PS50110">
    <property type="entry name" value="RESPONSE_REGULATORY"/>
    <property type="match status" value="1"/>
</dbReference>
<dbReference type="InterPro" id="IPR050595">
    <property type="entry name" value="Bact_response_regulator"/>
</dbReference>
<evidence type="ECO:0000256" key="1">
    <source>
        <dbReference type="ARBA" id="ARBA00022553"/>
    </source>
</evidence>
<dbReference type="InterPro" id="IPR058245">
    <property type="entry name" value="NreC/VraR/RcsB-like_REC"/>
</dbReference>
<dbReference type="PANTHER" id="PTHR44591">
    <property type="entry name" value="STRESS RESPONSE REGULATOR PROTEIN 1"/>
    <property type="match status" value="1"/>
</dbReference>